<comment type="caution">
    <text evidence="1">The sequence shown here is derived from an EMBL/GenBank/DDBJ whole genome shotgun (WGS) entry which is preliminary data.</text>
</comment>
<dbReference type="EMBL" id="JACNFK010000022">
    <property type="protein sequence ID" value="MBC8519343.1"/>
    <property type="molecule type" value="Genomic_DNA"/>
</dbReference>
<dbReference type="Proteomes" id="UP000654401">
    <property type="component" value="Unassembled WGS sequence"/>
</dbReference>
<protein>
    <submittedName>
        <fullName evidence="1">Transcriptional antiterminator, Rof</fullName>
    </submittedName>
</protein>
<accession>A0A8J6P757</accession>
<dbReference type="AlphaFoldDB" id="A0A8J6P757"/>
<dbReference type="SUPFAM" id="SSF101744">
    <property type="entry name" value="Rof/RNase P subunit-like"/>
    <property type="match status" value="1"/>
</dbReference>
<reference evidence="1 2" key="1">
    <citation type="submission" date="2020-08" db="EMBL/GenBank/DDBJ databases">
        <title>Bridging the membrane lipid divide: bacteria of the FCB group superphylum have the potential to synthesize archaeal ether lipids.</title>
        <authorList>
            <person name="Villanueva L."/>
            <person name="Von Meijenfeldt F.A.B."/>
            <person name="Westbye A.B."/>
            <person name="Yadav S."/>
            <person name="Hopmans E.C."/>
            <person name="Dutilh B.E."/>
            <person name="Sinninghe Damste J.S."/>
        </authorList>
    </citation>
    <scope>NUCLEOTIDE SEQUENCE [LARGE SCALE GENOMIC DNA]</scope>
    <source>
        <strain evidence="1">NIOZ-UU100</strain>
    </source>
</reference>
<evidence type="ECO:0000313" key="2">
    <source>
        <dbReference type="Proteomes" id="UP000654401"/>
    </source>
</evidence>
<name>A0A8J6P757_9GAMM</name>
<dbReference type="InterPro" id="IPR023534">
    <property type="entry name" value="Rof/RNase_P-like"/>
</dbReference>
<gene>
    <name evidence="1" type="ORF">H8D24_02915</name>
</gene>
<sequence>MTEYTPVSCAIHSEYELAIMRRTPTRICWTGESGESRDELLNLTDLNTRSDGEYLSATTVDGENLEIRLDQIL</sequence>
<dbReference type="Gene3D" id="2.30.30.400">
    <property type="entry name" value="Rof-like"/>
    <property type="match status" value="1"/>
</dbReference>
<organism evidence="1 2">
    <name type="scientific">Candidatus Thiopontia autotrophica</name>
    <dbReference type="NCBI Taxonomy" id="2841688"/>
    <lineage>
        <taxon>Bacteria</taxon>
        <taxon>Pseudomonadati</taxon>
        <taxon>Pseudomonadota</taxon>
        <taxon>Gammaproteobacteria</taxon>
        <taxon>Candidatus Thiopontia</taxon>
    </lineage>
</organism>
<dbReference type="InterPro" id="IPR038626">
    <property type="entry name" value="Rof-like_sf"/>
</dbReference>
<proteinExistence type="predicted"/>
<evidence type="ECO:0000313" key="1">
    <source>
        <dbReference type="EMBL" id="MBC8519343.1"/>
    </source>
</evidence>